<proteinExistence type="predicted"/>
<dbReference type="InterPro" id="IPR016181">
    <property type="entry name" value="Acyl_CoA_acyltransferase"/>
</dbReference>
<dbReference type="Pfam" id="PF00583">
    <property type="entry name" value="Acetyltransf_1"/>
    <property type="match status" value="1"/>
</dbReference>
<evidence type="ECO:0000259" key="1">
    <source>
        <dbReference type="PROSITE" id="PS51186"/>
    </source>
</evidence>
<protein>
    <submittedName>
        <fullName evidence="2">GNAT family N-acetyltransferase</fullName>
    </submittedName>
</protein>
<evidence type="ECO:0000313" key="3">
    <source>
        <dbReference type="Proteomes" id="UP000663859"/>
    </source>
</evidence>
<dbReference type="PANTHER" id="PTHR43138">
    <property type="entry name" value="ACETYLTRANSFERASE, GNAT FAMILY"/>
    <property type="match status" value="1"/>
</dbReference>
<dbReference type="PROSITE" id="PS51186">
    <property type="entry name" value="GNAT"/>
    <property type="match status" value="1"/>
</dbReference>
<organism evidence="2 3">
    <name type="scientific">Candidatus Methylacidithermus pantelleriae</name>
    <dbReference type="NCBI Taxonomy" id="2744239"/>
    <lineage>
        <taxon>Bacteria</taxon>
        <taxon>Pseudomonadati</taxon>
        <taxon>Verrucomicrobiota</taxon>
        <taxon>Methylacidiphilae</taxon>
        <taxon>Methylacidiphilales</taxon>
        <taxon>Methylacidiphilaceae</taxon>
        <taxon>Candidatus Methylacidithermus</taxon>
    </lineage>
</organism>
<reference evidence="2" key="1">
    <citation type="submission" date="2021-02" db="EMBL/GenBank/DDBJ databases">
        <authorList>
            <person name="Cremers G."/>
            <person name="Picone N."/>
        </authorList>
    </citation>
    <scope>NUCLEOTIDE SEQUENCE</scope>
    <source>
        <strain evidence="2">PQ17</strain>
    </source>
</reference>
<comment type="caution">
    <text evidence="2">The sequence shown here is derived from an EMBL/GenBank/DDBJ whole genome shotgun (WGS) entry which is preliminary data.</text>
</comment>
<dbReference type="PANTHER" id="PTHR43138:SF1">
    <property type="entry name" value="N-ACETYLTRANSFERASE ACA1"/>
    <property type="match status" value="1"/>
</dbReference>
<evidence type="ECO:0000313" key="2">
    <source>
        <dbReference type="EMBL" id="CAF0703803.1"/>
    </source>
</evidence>
<keyword evidence="3" id="KW-1185">Reference proteome</keyword>
<dbReference type="Proteomes" id="UP000663859">
    <property type="component" value="Unassembled WGS sequence"/>
</dbReference>
<dbReference type="InterPro" id="IPR000182">
    <property type="entry name" value="GNAT_dom"/>
</dbReference>
<feature type="domain" description="N-acetyltransferase" evidence="1">
    <location>
        <begin position="2"/>
        <end position="163"/>
    </location>
</feature>
<dbReference type="EMBL" id="CAJNOB010000056">
    <property type="protein sequence ID" value="CAF0703803.1"/>
    <property type="molecule type" value="Genomic_DNA"/>
</dbReference>
<gene>
    <name evidence="2" type="ORF">MPNT_60107</name>
</gene>
<dbReference type="Gene3D" id="3.40.630.30">
    <property type="match status" value="1"/>
</dbReference>
<dbReference type="CDD" id="cd04301">
    <property type="entry name" value="NAT_SF"/>
    <property type="match status" value="1"/>
</dbReference>
<dbReference type="GO" id="GO:0016747">
    <property type="term" value="F:acyltransferase activity, transferring groups other than amino-acyl groups"/>
    <property type="evidence" value="ECO:0007669"/>
    <property type="project" value="InterPro"/>
</dbReference>
<sequence>MPLIRPTGTEDFPRIWEIFRRVVEEGESYPQDEPWLTRQRVWDMWFGEGVRSFVAVEKGDVLGAYGLRANQPGRGSHVANAFFIVDPAYRRQGIGRAMALHALGEARRMGYEAMQFNFVVSTNTPAVRLWKSLGFRVVGVIPNAFRHKEKGLVDVWIMYRSLQDLDLPPT</sequence>
<dbReference type="AlphaFoldDB" id="A0A8J2BN16"/>
<accession>A0A8J2BN16</accession>
<dbReference type="InterPro" id="IPR052742">
    <property type="entry name" value="Mito_N-acetyltransferase"/>
</dbReference>
<dbReference type="SUPFAM" id="SSF55729">
    <property type="entry name" value="Acyl-CoA N-acyltransferases (Nat)"/>
    <property type="match status" value="1"/>
</dbReference>
<name>A0A8J2BN16_9BACT</name>